<name>A0ABZ1BSP0_9FIRM</name>
<dbReference type="RefSeq" id="WP_324670258.1">
    <property type="nucleotide sequence ID" value="NZ_CP141614.1"/>
</dbReference>
<protein>
    <recommendedName>
        <fullName evidence="6">33 kDa chaperonin</fullName>
    </recommendedName>
    <alternativeName>
        <fullName evidence="6">Heat shock protein 33 homolog</fullName>
        <shortName evidence="6">HSP33</shortName>
    </alternativeName>
</protein>
<feature type="disulfide bond" description="Redox-active" evidence="6">
    <location>
        <begin position="250"/>
        <end position="252"/>
    </location>
</feature>
<dbReference type="Gene3D" id="3.90.1280.10">
    <property type="entry name" value="HSP33 redox switch-like"/>
    <property type="match status" value="1"/>
</dbReference>
<evidence type="ECO:0000256" key="3">
    <source>
        <dbReference type="ARBA" id="ARBA00023157"/>
    </source>
</evidence>
<keyword evidence="4 6" id="KW-0143">Chaperone</keyword>
<dbReference type="HAMAP" id="MF_00117">
    <property type="entry name" value="HslO"/>
    <property type="match status" value="1"/>
</dbReference>
<feature type="disulfide bond" description="Redox-active" evidence="6">
    <location>
        <begin position="283"/>
        <end position="286"/>
    </location>
</feature>
<evidence type="ECO:0000256" key="1">
    <source>
        <dbReference type="ARBA" id="ARBA00022490"/>
    </source>
</evidence>
<dbReference type="CDD" id="cd00498">
    <property type="entry name" value="Hsp33"/>
    <property type="match status" value="1"/>
</dbReference>
<keyword evidence="2 6" id="KW-0862">Zinc</keyword>
<dbReference type="PANTHER" id="PTHR30111">
    <property type="entry name" value="33 KDA CHAPERONIN"/>
    <property type="match status" value="1"/>
</dbReference>
<gene>
    <name evidence="6 7" type="primary">hslO</name>
    <name evidence="7" type="ORF">VLY81_06775</name>
</gene>
<keyword evidence="5 6" id="KW-0676">Redox-active center</keyword>
<dbReference type="Pfam" id="PF01430">
    <property type="entry name" value="HSP33"/>
    <property type="match status" value="1"/>
</dbReference>
<comment type="PTM">
    <text evidence="6">Under oxidizing conditions two disulfide bonds are formed involving the reactive cysteines. Under reducing conditions zinc is bound to the reactive cysteines and the protein is inactive.</text>
</comment>
<keyword evidence="3 6" id="KW-1015">Disulfide bond</keyword>
<dbReference type="PIRSF" id="PIRSF005261">
    <property type="entry name" value="Heat_shock_Hsp33"/>
    <property type="match status" value="1"/>
</dbReference>
<dbReference type="InterPro" id="IPR000397">
    <property type="entry name" value="Heat_shock_Hsp33"/>
</dbReference>
<organism evidence="7 8">
    <name type="scientific">Geochorda subterranea</name>
    <dbReference type="NCBI Taxonomy" id="3109564"/>
    <lineage>
        <taxon>Bacteria</taxon>
        <taxon>Bacillati</taxon>
        <taxon>Bacillota</taxon>
        <taxon>Limnochordia</taxon>
        <taxon>Limnochordales</taxon>
        <taxon>Geochordaceae</taxon>
        <taxon>Geochorda</taxon>
    </lineage>
</organism>
<comment type="function">
    <text evidence="6">Redox regulated molecular chaperone. Protects both thermally unfolding and oxidatively damaged proteins from irreversible aggregation. Plays an important role in the bacterial defense system toward oxidative stress.</text>
</comment>
<dbReference type="SUPFAM" id="SSF64397">
    <property type="entry name" value="Hsp33 domain"/>
    <property type="match status" value="1"/>
</dbReference>
<evidence type="ECO:0000313" key="7">
    <source>
        <dbReference type="EMBL" id="WRP15850.1"/>
    </source>
</evidence>
<comment type="subcellular location">
    <subcellularLocation>
        <location evidence="6">Cytoplasm</location>
    </subcellularLocation>
</comment>
<comment type="similarity">
    <text evidence="6">Belongs to the HSP33 family.</text>
</comment>
<dbReference type="InterPro" id="IPR016153">
    <property type="entry name" value="Heat_shock_Hsp33_N"/>
</dbReference>
<accession>A0ABZ1BSP0</accession>
<dbReference type="Gene3D" id="3.55.30.10">
    <property type="entry name" value="Hsp33 domain"/>
    <property type="match status" value="1"/>
</dbReference>
<keyword evidence="1 6" id="KW-0963">Cytoplasm</keyword>
<keyword evidence="8" id="KW-1185">Reference proteome</keyword>
<evidence type="ECO:0000256" key="4">
    <source>
        <dbReference type="ARBA" id="ARBA00023186"/>
    </source>
</evidence>
<dbReference type="EMBL" id="CP141614">
    <property type="protein sequence ID" value="WRP15850.1"/>
    <property type="molecule type" value="Genomic_DNA"/>
</dbReference>
<evidence type="ECO:0000256" key="5">
    <source>
        <dbReference type="ARBA" id="ARBA00023284"/>
    </source>
</evidence>
<dbReference type="SUPFAM" id="SSF118352">
    <property type="entry name" value="HSP33 redox switch-like"/>
    <property type="match status" value="1"/>
</dbReference>
<proteinExistence type="inferred from homology"/>
<dbReference type="PANTHER" id="PTHR30111:SF1">
    <property type="entry name" value="33 KDA CHAPERONIN"/>
    <property type="match status" value="1"/>
</dbReference>
<evidence type="ECO:0000313" key="8">
    <source>
        <dbReference type="Proteomes" id="UP001333102"/>
    </source>
</evidence>
<dbReference type="NCBIfam" id="NF001033">
    <property type="entry name" value="PRK00114.1"/>
    <property type="match status" value="1"/>
</dbReference>
<evidence type="ECO:0000256" key="6">
    <source>
        <dbReference type="HAMAP-Rule" id="MF_00117"/>
    </source>
</evidence>
<dbReference type="Proteomes" id="UP001333102">
    <property type="component" value="Chromosome"/>
</dbReference>
<reference evidence="8" key="1">
    <citation type="submission" date="2023-12" db="EMBL/GenBank/DDBJ databases">
        <title>Novel isolates from deep terrestrial aquifers shed light on the physiology and ecology of the class Limnochordia.</title>
        <authorList>
            <person name="Karnachuk O.V."/>
            <person name="Lukina A.P."/>
            <person name="Avakyan M.R."/>
            <person name="Kadnikov V."/>
            <person name="Begmatov S."/>
            <person name="Beletsky A.V."/>
            <person name="Mardanov A.V."/>
            <person name="Ravin N.V."/>
        </authorList>
    </citation>
    <scope>NUCLEOTIDE SEQUENCE [LARGE SCALE GENOMIC DNA]</scope>
    <source>
        <strain evidence="8">LN</strain>
    </source>
</reference>
<sequence length="318" mass="34545">MSARAARPRAERQGRLVRLMAADGHLRVVSAVTTPVVEEARRRHGLWPTAAAAVGRLMTAAVLMASILKDEDRIMLQLVGDGPLRHVVAEATASLRVRAYAAEPRVHLPLNDHGKLDVAGAVGKGSLHVIRDLGLKEPYRGAVPLVSGEIAEDVVHYLTVSEQSPSSVALGVLVGLDGHIQAAGGFWLMPMPGTPDELIGEMEQRLRRMPPVSQRIDELGVPADPAALVAPLLEGLDVRVLQAAPVEFHCPCNRGRFEAGLVALGAQELRAIAAEQDPVELRCRFCNRRYLFPARRLLELARRAERPSLRLVEKPEPS</sequence>
<evidence type="ECO:0000256" key="2">
    <source>
        <dbReference type="ARBA" id="ARBA00022833"/>
    </source>
</evidence>
<dbReference type="InterPro" id="IPR016154">
    <property type="entry name" value="Heat_shock_Hsp33_C"/>
</dbReference>